<name>A0A482WRI1_LAOST</name>
<dbReference type="AlphaFoldDB" id="A0A482WRI1"/>
<proteinExistence type="predicted"/>
<dbReference type="InParanoid" id="A0A482WRI1"/>
<feature type="chain" id="PRO_5019778719" description="EF-hand domain-containing protein" evidence="1">
    <location>
        <begin position="26"/>
        <end position="115"/>
    </location>
</feature>
<dbReference type="SMR" id="A0A482WRI1"/>
<reference evidence="2 3" key="1">
    <citation type="journal article" date="2017" name="Gigascience">
        <title>Genome sequence of the small brown planthopper, Laodelphax striatellus.</title>
        <authorList>
            <person name="Zhu J."/>
            <person name="Jiang F."/>
            <person name="Wang X."/>
            <person name="Yang P."/>
            <person name="Bao Y."/>
            <person name="Zhao W."/>
            <person name="Wang W."/>
            <person name="Lu H."/>
            <person name="Wang Q."/>
            <person name="Cui N."/>
            <person name="Li J."/>
            <person name="Chen X."/>
            <person name="Luo L."/>
            <person name="Yu J."/>
            <person name="Kang L."/>
            <person name="Cui F."/>
        </authorList>
    </citation>
    <scope>NUCLEOTIDE SEQUENCE [LARGE SCALE GENOMIC DNA]</scope>
    <source>
        <strain evidence="2">Lst14</strain>
    </source>
</reference>
<gene>
    <name evidence="2" type="ORF">LSTR_LSTR013640</name>
</gene>
<dbReference type="EMBL" id="QKKF02026944">
    <property type="protein sequence ID" value="RZF36144.1"/>
    <property type="molecule type" value="Genomic_DNA"/>
</dbReference>
<feature type="signal peptide" evidence="1">
    <location>
        <begin position="1"/>
        <end position="25"/>
    </location>
</feature>
<evidence type="ECO:0000313" key="2">
    <source>
        <dbReference type="EMBL" id="RZF36144.1"/>
    </source>
</evidence>
<feature type="non-terminal residue" evidence="2">
    <location>
        <position position="1"/>
    </location>
</feature>
<accession>A0A482WRI1</accession>
<organism evidence="2 3">
    <name type="scientific">Laodelphax striatellus</name>
    <name type="common">Small brown planthopper</name>
    <name type="synonym">Delphax striatella</name>
    <dbReference type="NCBI Taxonomy" id="195883"/>
    <lineage>
        <taxon>Eukaryota</taxon>
        <taxon>Metazoa</taxon>
        <taxon>Ecdysozoa</taxon>
        <taxon>Arthropoda</taxon>
        <taxon>Hexapoda</taxon>
        <taxon>Insecta</taxon>
        <taxon>Pterygota</taxon>
        <taxon>Neoptera</taxon>
        <taxon>Paraneoptera</taxon>
        <taxon>Hemiptera</taxon>
        <taxon>Auchenorrhyncha</taxon>
        <taxon>Fulgoroidea</taxon>
        <taxon>Delphacidae</taxon>
        <taxon>Criomorphinae</taxon>
        <taxon>Laodelphax</taxon>
    </lineage>
</organism>
<evidence type="ECO:0008006" key="4">
    <source>
        <dbReference type="Google" id="ProtNLM"/>
    </source>
</evidence>
<dbReference type="Proteomes" id="UP000291343">
    <property type="component" value="Unassembled WGS sequence"/>
</dbReference>
<keyword evidence="1" id="KW-0732">Signal</keyword>
<protein>
    <recommendedName>
        <fullName evidence="4">EF-hand domain-containing protein</fullName>
    </recommendedName>
</protein>
<comment type="caution">
    <text evidence="2">The sequence shown here is derived from an EMBL/GenBank/DDBJ whole genome shotgun (WGS) entry which is preliminary data.</text>
</comment>
<evidence type="ECO:0000256" key="1">
    <source>
        <dbReference type="SAM" id="SignalP"/>
    </source>
</evidence>
<evidence type="ECO:0000313" key="3">
    <source>
        <dbReference type="Proteomes" id="UP000291343"/>
    </source>
</evidence>
<keyword evidence="3" id="KW-1185">Reference proteome</keyword>
<sequence length="115" mass="14008">IVTNMTSYYTLTLLIMWIGFELTQGAKTTRFDFRVFDVNKDNNFDQNDLTKLESFAKFKKYWKNEQDIIKIKEVLTEILNKETTNCIDREKWNAIKQDIIEKYNRKNYENNFEER</sequence>